<dbReference type="Pfam" id="PF11074">
    <property type="entry name" value="DUF2779"/>
    <property type="match status" value="1"/>
</dbReference>
<dbReference type="NCBIfam" id="NF045869">
    <property type="entry name" value="UU173_fam"/>
    <property type="match status" value="1"/>
</dbReference>
<dbReference type="EMBL" id="CP102734">
    <property type="protein sequence ID" value="UVD81530.1"/>
    <property type="molecule type" value="Genomic_DNA"/>
</dbReference>
<proteinExistence type="predicted"/>
<evidence type="ECO:0000313" key="2">
    <source>
        <dbReference type="EMBL" id="UVD81530.1"/>
    </source>
</evidence>
<sequence>MKENKLIRFSQYLAYLTSQEYFIWHDLNAQETIKSNWTSEYEETYISENLDEDQLLKEMWSSLVLDFSTEENPPSFVESNQNAFNFIKEAMFNHIKKRYDPEKVYFIKSKNAQGAVIETAEAINSGKYEVIFFAVFQYKNALAFPSVYFPLEKKVSNFVLSTSTKVKLYAKAFWDYWITKKATKDHAENYSLFILDIIDKYQAKKIEIAEIFSAWVGKGKKTISYKLKQENHLTAYMKKCFYQFGNFNNETLTCDENAFSIISAIENHNFCRNNGPDCKSSYFFESIDNVINIINEAQKQESFTDLTEKDDTLFGRNKYANLLIEKLHPEIANISGNILNFQQILKYIENKKKYNGLDLVNNPEELIAFLKSNNISSPTLEKIILKENHFNLKKLKSYIDLLSRKDEILVWYDFEGFSMPFAILDNTYPYEQIVFQVSIIKTKNDEIFQKENIVYDPLKISLDTFREMIKKLYSNKAHKFIVYNKAYELTRLKSMVCLIENVDDYHEVLNSSKYKMMVDHIIDNTLDLLDIFSKKDQTTDLSTVLLYELKGFSSIKKIEKYITQHNFPLKHKIVPYKSLEIQNGLMAMNSAINRYLGAIGDQEWNNYKVQSLKKYCENDVMAMIMIFDFVKYLYKTHSSNKKTPL</sequence>
<dbReference type="RefSeq" id="WP_258210704.1">
    <property type="nucleotide sequence ID" value="NZ_CP102734.1"/>
</dbReference>
<evidence type="ECO:0000259" key="1">
    <source>
        <dbReference type="Pfam" id="PF11074"/>
    </source>
</evidence>
<reference evidence="2" key="1">
    <citation type="submission" date="2022-08" db="EMBL/GenBank/DDBJ databases">
        <title>Complete genome of Mycoplasma iguanae type strain 2327.</title>
        <authorList>
            <person name="Spergser J."/>
        </authorList>
    </citation>
    <scope>NUCLEOTIDE SEQUENCE</scope>
    <source>
        <strain evidence="2">2327</strain>
    </source>
</reference>
<dbReference type="InterPro" id="IPR021301">
    <property type="entry name" value="DUF2779"/>
</dbReference>
<evidence type="ECO:0000313" key="3">
    <source>
        <dbReference type="Proteomes" id="UP001059252"/>
    </source>
</evidence>
<keyword evidence="3" id="KW-1185">Reference proteome</keyword>
<accession>A0ABY5R976</accession>
<name>A0ABY5R976_9MOLU</name>
<feature type="domain" description="DUF2779" evidence="1">
    <location>
        <begin position="410"/>
        <end position="554"/>
    </location>
</feature>
<dbReference type="Proteomes" id="UP001059252">
    <property type="component" value="Chromosome"/>
</dbReference>
<protein>
    <submittedName>
        <fullName evidence="2">DUF2779 domain-containing protein</fullName>
    </submittedName>
</protein>
<organism evidence="2 3">
    <name type="scientific">Mycoplasma iguanae</name>
    <dbReference type="NCBI Taxonomy" id="292461"/>
    <lineage>
        <taxon>Bacteria</taxon>
        <taxon>Bacillati</taxon>
        <taxon>Mycoplasmatota</taxon>
        <taxon>Mollicutes</taxon>
        <taxon>Mycoplasmataceae</taxon>
        <taxon>Mycoplasma</taxon>
    </lineage>
</organism>
<gene>
    <name evidence="2" type="ORF">NV226_02255</name>
</gene>